<name>A0A1M6IPN7_9FLAO</name>
<dbReference type="STRING" id="558155.SAMN04487911_11873"/>
<evidence type="ECO:0000313" key="2">
    <source>
        <dbReference type="Proteomes" id="UP000184231"/>
    </source>
</evidence>
<protein>
    <submittedName>
        <fullName evidence="1">Uncharacterized protein</fullName>
    </submittedName>
</protein>
<keyword evidence="2" id="KW-1185">Reference proteome</keyword>
<accession>A0A1M6IPN7</accession>
<dbReference type="Proteomes" id="UP000184231">
    <property type="component" value="Unassembled WGS sequence"/>
</dbReference>
<organism evidence="1 2">
    <name type="scientific">Arenibacter nanhaiticus</name>
    <dbReference type="NCBI Taxonomy" id="558155"/>
    <lineage>
        <taxon>Bacteria</taxon>
        <taxon>Pseudomonadati</taxon>
        <taxon>Bacteroidota</taxon>
        <taxon>Flavobacteriia</taxon>
        <taxon>Flavobacteriales</taxon>
        <taxon>Flavobacteriaceae</taxon>
        <taxon>Arenibacter</taxon>
    </lineage>
</organism>
<gene>
    <name evidence="1" type="ORF">SAMN04487911_11873</name>
</gene>
<proteinExistence type="predicted"/>
<sequence>MQIYIFILKQKDFFVKKFIFFVNLSFVQIKLCNK</sequence>
<reference evidence="2" key="1">
    <citation type="submission" date="2016-11" db="EMBL/GenBank/DDBJ databases">
        <authorList>
            <person name="Varghese N."/>
            <person name="Submissions S."/>
        </authorList>
    </citation>
    <scope>NUCLEOTIDE SEQUENCE [LARGE SCALE GENOMIC DNA]</scope>
    <source>
        <strain evidence="2">CGMCC 1.8863</strain>
    </source>
</reference>
<dbReference type="AlphaFoldDB" id="A0A1M6IPN7"/>
<evidence type="ECO:0000313" key="1">
    <source>
        <dbReference type="EMBL" id="SHJ36402.1"/>
    </source>
</evidence>
<dbReference type="EMBL" id="FQYX01000018">
    <property type="protein sequence ID" value="SHJ36402.1"/>
    <property type="molecule type" value="Genomic_DNA"/>
</dbReference>